<evidence type="ECO:0000313" key="2">
    <source>
        <dbReference type="Proteomes" id="UP000626109"/>
    </source>
</evidence>
<proteinExistence type="predicted"/>
<dbReference type="Proteomes" id="UP000626109">
    <property type="component" value="Unassembled WGS sequence"/>
</dbReference>
<protein>
    <submittedName>
        <fullName evidence="1">Uncharacterized protein</fullName>
    </submittedName>
</protein>
<feature type="non-terminal residue" evidence="1">
    <location>
        <position position="108"/>
    </location>
</feature>
<reference evidence="1" key="1">
    <citation type="submission" date="2021-02" db="EMBL/GenBank/DDBJ databases">
        <authorList>
            <person name="Dougan E. K."/>
            <person name="Rhodes N."/>
            <person name="Thang M."/>
            <person name="Chan C."/>
        </authorList>
    </citation>
    <scope>NUCLEOTIDE SEQUENCE</scope>
</reference>
<feature type="non-terminal residue" evidence="1">
    <location>
        <position position="1"/>
    </location>
</feature>
<dbReference type="EMBL" id="CAJNNW010007376">
    <property type="protein sequence ID" value="CAE8649200.1"/>
    <property type="molecule type" value="Genomic_DNA"/>
</dbReference>
<gene>
    <name evidence="1" type="ORF">PGLA2088_LOCUS7218</name>
</gene>
<dbReference type="AlphaFoldDB" id="A0A813IF51"/>
<sequence>FSLCRSPQHGATYSPPSRCSHGCNIAGCRRCCLGIGGNLSMLCSPQPATAFAAPALGAGGEQPGRAGGLRRDVGHLWPFRVSGLSVVPVDHVWTLCCGPSRRLQYNRE</sequence>
<comment type="caution">
    <text evidence="1">The sequence shown here is derived from an EMBL/GenBank/DDBJ whole genome shotgun (WGS) entry which is preliminary data.</text>
</comment>
<name>A0A813IF51_POLGL</name>
<accession>A0A813IF51</accession>
<organism evidence="1 2">
    <name type="scientific">Polarella glacialis</name>
    <name type="common">Dinoflagellate</name>
    <dbReference type="NCBI Taxonomy" id="89957"/>
    <lineage>
        <taxon>Eukaryota</taxon>
        <taxon>Sar</taxon>
        <taxon>Alveolata</taxon>
        <taxon>Dinophyceae</taxon>
        <taxon>Suessiales</taxon>
        <taxon>Suessiaceae</taxon>
        <taxon>Polarella</taxon>
    </lineage>
</organism>
<evidence type="ECO:0000313" key="1">
    <source>
        <dbReference type="EMBL" id="CAE8649200.1"/>
    </source>
</evidence>